<name>B1WP41_CROS5</name>
<gene>
    <name evidence="2" type="ordered locus">cce_3872</name>
</gene>
<keyword evidence="1" id="KW-0175">Coiled coil</keyword>
<dbReference type="OrthoDB" id="439102at2"/>
<dbReference type="KEGG" id="cyt:cce_3872"/>
<reference evidence="2 3" key="1">
    <citation type="journal article" date="2008" name="Proc. Natl. Acad. Sci. U.S.A.">
        <title>The genome of Cyanothece 51142, a unicellular diazotrophic cyanobacterium important in the marine nitrogen cycle.</title>
        <authorList>
            <person name="Welsh E.A."/>
            <person name="Liberton M."/>
            <person name="Stoeckel J."/>
            <person name="Loh T."/>
            <person name="Elvitigala T."/>
            <person name="Wang C."/>
            <person name="Wollam A."/>
            <person name="Fulton R.S."/>
            <person name="Clifton S.W."/>
            <person name="Jacobs J.M."/>
            <person name="Aurora R."/>
            <person name="Ghosh B.K."/>
            <person name="Sherman L.A."/>
            <person name="Smith R.D."/>
            <person name="Wilson R.K."/>
            <person name="Pakrasi H.B."/>
        </authorList>
    </citation>
    <scope>NUCLEOTIDE SEQUENCE [LARGE SCALE GENOMIC DNA]</scope>
    <source>
        <strain evidence="3">ATCC 51142 / BH68</strain>
    </source>
</reference>
<dbReference type="Proteomes" id="UP000001203">
    <property type="component" value="Chromosome circular"/>
</dbReference>
<protein>
    <submittedName>
        <fullName evidence="2">Uncharacterized protein</fullName>
    </submittedName>
</protein>
<evidence type="ECO:0000256" key="1">
    <source>
        <dbReference type="SAM" id="Coils"/>
    </source>
</evidence>
<proteinExistence type="predicted"/>
<dbReference type="STRING" id="43989.cce_3872"/>
<dbReference type="HOGENOM" id="CLU_019818_0_0_3"/>
<dbReference type="RefSeq" id="WP_009547291.1">
    <property type="nucleotide sequence ID" value="NC_010546.1"/>
</dbReference>
<dbReference type="AlphaFoldDB" id="B1WP41"/>
<dbReference type="Gene3D" id="2.40.160.20">
    <property type="match status" value="1"/>
</dbReference>
<organism evidence="2 3">
    <name type="scientific">Crocosphaera subtropica (strain ATCC 51142 / BH68)</name>
    <name type="common">Cyanothece sp. (strain ATCC 51142)</name>
    <dbReference type="NCBI Taxonomy" id="43989"/>
    <lineage>
        <taxon>Bacteria</taxon>
        <taxon>Bacillati</taxon>
        <taxon>Cyanobacteriota</taxon>
        <taxon>Cyanophyceae</taxon>
        <taxon>Oscillatoriophycideae</taxon>
        <taxon>Chroococcales</taxon>
        <taxon>Aphanothecaceae</taxon>
        <taxon>Crocosphaera</taxon>
        <taxon>Crocosphaera subtropica</taxon>
    </lineage>
</organism>
<dbReference type="EMBL" id="CP000806">
    <property type="protein sequence ID" value="ACB53220.1"/>
    <property type="molecule type" value="Genomic_DNA"/>
</dbReference>
<dbReference type="eggNOG" id="COG1196">
    <property type="taxonomic scope" value="Bacteria"/>
</dbReference>
<evidence type="ECO:0000313" key="2">
    <source>
        <dbReference type="EMBL" id="ACB53220.1"/>
    </source>
</evidence>
<keyword evidence="3" id="KW-1185">Reference proteome</keyword>
<feature type="coiled-coil region" evidence="1">
    <location>
        <begin position="355"/>
        <end position="430"/>
    </location>
</feature>
<dbReference type="InterPro" id="IPR011250">
    <property type="entry name" value="OMP/PagP_B-barrel"/>
</dbReference>
<dbReference type="SUPFAM" id="SSF56925">
    <property type="entry name" value="OMPA-like"/>
    <property type="match status" value="1"/>
</dbReference>
<sequence length="629" mass="72160">MLAPFPKMIPVLFVSQGFFISNFLFLLQNIAVNAAEPKINQPIKIDEISDIKETKLNASCPIFIPLSNTVEPTVAFNQDQEIENEAKPNSSCALDLLGETNATKSIHQINESLVNTQNISSEDLFSFENYEITNTNNTNNSDRWHFKLQPYATIPINSYGTVSARGKTVSYHLSLGELLDTLRVAASGRFEGWKGRWGFIIDGYFASLQGIGNLSIEPSREANPINTLNFLLNTNVNHRLDNIIDRLNQDRQIVNNIQEIRDNQPLQQFEQNLEILQTIGSEKRENLQELDFKLQQFEEQLIIGRQTLEILDIKVEDIRNLGLEFEMVPPFDPNTQPLSRIIALQIQDLPIIDDLETLNNQIRELNKLSNLEQLQAQLIQTRDNLEQLQQQIQTLKETATTKLADRREALQNIENQLEETKNFLDQQINNISKIQEFQQFQTNQQTQTLNIDNQTSLQFDQGIYDFAISYHFGELPLHQLPDKPSNRPYPLLWFQPIAGVRLNDISIDIESITTTKISSSLVNFEATTQQNFKRDRTWFEPLLGGKLGLQISDPITFWLRGDASGFGLAGDTDISWNLLFGVDWWIHQQISLQLGYRFYEIDYKNTRNGNDFGFEQNLNGPFLSATFHF</sequence>
<evidence type="ECO:0000313" key="3">
    <source>
        <dbReference type="Proteomes" id="UP000001203"/>
    </source>
</evidence>
<accession>B1WP41</accession>